<dbReference type="Proteomes" id="UP000027138">
    <property type="component" value="Unassembled WGS sequence"/>
</dbReference>
<accession>A0A067KQ70</accession>
<organism evidence="1 2">
    <name type="scientific">Jatropha curcas</name>
    <name type="common">Barbados nut</name>
    <dbReference type="NCBI Taxonomy" id="180498"/>
    <lineage>
        <taxon>Eukaryota</taxon>
        <taxon>Viridiplantae</taxon>
        <taxon>Streptophyta</taxon>
        <taxon>Embryophyta</taxon>
        <taxon>Tracheophyta</taxon>
        <taxon>Spermatophyta</taxon>
        <taxon>Magnoliopsida</taxon>
        <taxon>eudicotyledons</taxon>
        <taxon>Gunneridae</taxon>
        <taxon>Pentapetalae</taxon>
        <taxon>rosids</taxon>
        <taxon>fabids</taxon>
        <taxon>Malpighiales</taxon>
        <taxon>Euphorbiaceae</taxon>
        <taxon>Crotonoideae</taxon>
        <taxon>Jatropheae</taxon>
        <taxon>Jatropha</taxon>
    </lineage>
</organism>
<keyword evidence="2" id="KW-1185">Reference proteome</keyword>
<gene>
    <name evidence="1" type="ORF">JCGZ_04890</name>
</gene>
<dbReference type="OrthoDB" id="1741118at2759"/>
<dbReference type="PANTHER" id="PTHR37705:SF1">
    <property type="entry name" value="TRANSMEMBRANE PROTEIN"/>
    <property type="match status" value="1"/>
</dbReference>
<reference evidence="1 2" key="1">
    <citation type="journal article" date="2014" name="PLoS ONE">
        <title>Global Analysis of Gene Expression Profiles in Physic Nut (Jatropha curcas L.) Seedlings Exposed to Salt Stress.</title>
        <authorList>
            <person name="Zhang L."/>
            <person name="Zhang C."/>
            <person name="Wu P."/>
            <person name="Chen Y."/>
            <person name="Li M."/>
            <person name="Jiang H."/>
            <person name="Wu G."/>
        </authorList>
    </citation>
    <scope>NUCLEOTIDE SEQUENCE [LARGE SCALE GENOMIC DNA]</scope>
    <source>
        <strain evidence="2">cv. GZQX0401</strain>
        <tissue evidence="1">Young leaves</tissue>
    </source>
</reference>
<protein>
    <submittedName>
        <fullName evidence="1">Uncharacterized protein</fullName>
    </submittedName>
</protein>
<name>A0A067KQ70_JATCU</name>
<proteinExistence type="predicted"/>
<evidence type="ECO:0000313" key="1">
    <source>
        <dbReference type="EMBL" id="KDP38247.1"/>
    </source>
</evidence>
<dbReference type="EMBL" id="KK914370">
    <property type="protein sequence ID" value="KDP38247.1"/>
    <property type="molecule type" value="Genomic_DNA"/>
</dbReference>
<dbReference type="PANTHER" id="PTHR37705">
    <property type="entry name" value="BNAA08G11710D PROTEIN"/>
    <property type="match status" value="1"/>
</dbReference>
<dbReference type="AlphaFoldDB" id="A0A067KQ70"/>
<dbReference type="STRING" id="180498.A0A067KQ70"/>
<evidence type="ECO:0000313" key="2">
    <source>
        <dbReference type="Proteomes" id="UP000027138"/>
    </source>
</evidence>
<sequence>MVIQRLEMCMELMKLALDFVFVVAEAIGIVIQQSTSTHSQSLPNHHFAPAVPFVGFLP</sequence>